<dbReference type="EMBL" id="CAJVPT010051872">
    <property type="protein sequence ID" value="CAG8748603.1"/>
    <property type="molecule type" value="Genomic_DNA"/>
</dbReference>
<protein>
    <submittedName>
        <fullName evidence="1">4179_t:CDS:1</fullName>
    </submittedName>
</protein>
<name>A0ACA9QFD1_9GLOM</name>
<sequence length="188" mass="21722">SRVKVKPLPEIRPSVHQIPATEHPLFILLLEKCKEKNHLKPGEAGKQADYVIKVFHQYARELKAIRQIYTLGNSPLSEEEVFMGTILEQSSQTKMRDEMSVRLREVSGQLVDRIRWTFEGYLGDPLMPWLARTFYAFQYALSPAAGKNKNGGIVTEWKEAQYRILEEAEAIEIRKRSLTDSRRQGHVQ</sequence>
<feature type="non-terminal residue" evidence="1">
    <location>
        <position position="188"/>
    </location>
</feature>
<keyword evidence="2" id="KW-1185">Reference proteome</keyword>
<evidence type="ECO:0000313" key="1">
    <source>
        <dbReference type="EMBL" id="CAG8748603.1"/>
    </source>
</evidence>
<reference evidence="1" key="1">
    <citation type="submission" date="2021-06" db="EMBL/GenBank/DDBJ databases">
        <authorList>
            <person name="Kallberg Y."/>
            <person name="Tangrot J."/>
            <person name="Rosling A."/>
        </authorList>
    </citation>
    <scope>NUCLEOTIDE SEQUENCE</scope>
    <source>
        <strain evidence="1">CL356</strain>
    </source>
</reference>
<gene>
    <name evidence="1" type="ORF">ACOLOM_LOCUS12581</name>
</gene>
<accession>A0ACA9QFD1</accession>
<proteinExistence type="predicted"/>
<evidence type="ECO:0000313" key="2">
    <source>
        <dbReference type="Proteomes" id="UP000789525"/>
    </source>
</evidence>
<comment type="caution">
    <text evidence="1">The sequence shown here is derived from an EMBL/GenBank/DDBJ whole genome shotgun (WGS) entry which is preliminary data.</text>
</comment>
<organism evidence="1 2">
    <name type="scientific">Acaulospora colombiana</name>
    <dbReference type="NCBI Taxonomy" id="27376"/>
    <lineage>
        <taxon>Eukaryota</taxon>
        <taxon>Fungi</taxon>
        <taxon>Fungi incertae sedis</taxon>
        <taxon>Mucoromycota</taxon>
        <taxon>Glomeromycotina</taxon>
        <taxon>Glomeromycetes</taxon>
        <taxon>Diversisporales</taxon>
        <taxon>Acaulosporaceae</taxon>
        <taxon>Acaulospora</taxon>
    </lineage>
</organism>
<dbReference type="Proteomes" id="UP000789525">
    <property type="component" value="Unassembled WGS sequence"/>
</dbReference>
<feature type="non-terminal residue" evidence="1">
    <location>
        <position position="1"/>
    </location>
</feature>